<evidence type="ECO:0000256" key="3">
    <source>
        <dbReference type="ARBA" id="ARBA00015281"/>
    </source>
</evidence>
<evidence type="ECO:0000256" key="6">
    <source>
        <dbReference type="SAM" id="SignalP"/>
    </source>
</evidence>
<evidence type="ECO:0000256" key="2">
    <source>
        <dbReference type="ARBA" id="ARBA00008681"/>
    </source>
</evidence>
<feature type="domain" description="Glycine zipper 2TM" evidence="7">
    <location>
        <begin position="73"/>
        <end position="114"/>
    </location>
</feature>
<keyword evidence="5" id="KW-0449">Lipoprotein</keyword>
<name>A0A397P373_9SPHN</name>
<reference evidence="8 9" key="1">
    <citation type="submission" date="2018-08" db="EMBL/GenBank/DDBJ databases">
        <title>Genomic Encyclopedia of Type Strains, Phase IV (KMG-IV): sequencing the most valuable type-strain genomes for metagenomic binning, comparative biology and taxonomic classification.</title>
        <authorList>
            <person name="Goeker M."/>
        </authorList>
    </citation>
    <scope>NUCLEOTIDE SEQUENCE [LARGE SCALE GENOMIC DNA]</scope>
    <source>
        <strain evidence="8 9">DSM 25527</strain>
    </source>
</reference>
<evidence type="ECO:0000259" key="7">
    <source>
        <dbReference type="Pfam" id="PF05433"/>
    </source>
</evidence>
<comment type="similarity">
    <text evidence="2">Belongs to the rickettsiale 17 kDa surface antigen family.</text>
</comment>
<organism evidence="8 9">
    <name type="scientific">Hephaestia caeni</name>
    <dbReference type="NCBI Taxonomy" id="645617"/>
    <lineage>
        <taxon>Bacteria</taxon>
        <taxon>Pseudomonadati</taxon>
        <taxon>Pseudomonadota</taxon>
        <taxon>Alphaproteobacteria</taxon>
        <taxon>Sphingomonadales</taxon>
        <taxon>Sphingomonadaceae</taxon>
        <taxon>Hephaestia</taxon>
    </lineage>
</organism>
<dbReference type="Proteomes" id="UP000266568">
    <property type="component" value="Unassembled WGS sequence"/>
</dbReference>
<accession>A0A397P373</accession>
<evidence type="ECO:0000256" key="4">
    <source>
        <dbReference type="ARBA" id="ARBA00023136"/>
    </source>
</evidence>
<comment type="caution">
    <text evidence="8">The sequence shown here is derived from an EMBL/GenBank/DDBJ whole genome shotgun (WGS) entry which is preliminary data.</text>
</comment>
<dbReference type="GO" id="GO:0009279">
    <property type="term" value="C:cell outer membrane"/>
    <property type="evidence" value="ECO:0007669"/>
    <property type="project" value="UniProtKB-SubCell"/>
</dbReference>
<evidence type="ECO:0000256" key="5">
    <source>
        <dbReference type="ARBA" id="ARBA00023288"/>
    </source>
</evidence>
<feature type="signal peptide" evidence="6">
    <location>
        <begin position="1"/>
        <end position="21"/>
    </location>
</feature>
<dbReference type="InterPro" id="IPR051407">
    <property type="entry name" value="Bact_OM_lipoprot/Surf_antigen"/>
</dbReference>
<dbReference type="PANTHER" id="PTHR35603:SF2">
    <property type="entry name" value="OUTER MEMBRANE LIPOPROTEIN"/>
    <property type="match status" value="1"/>
</dbReference>
<dbReference type="EMBL" id="QXDC01000003">
    <property type="protein sequence ID" value="RIA44010.1"/>
    <property type="molecule type" value="Genomic_DNA"/>
</dbReference>
<keyword evidence="9" id="KW-1185">Reference proteome</keyword>
<keyword evidence="4" id="KW-0472">Membrane</keyword>
<protein>
    <recommendedName>
        <fullName evidence="3">17 kDa surface antigen</fullName>
    </recommendedName>
</protein>
<comment type="subcellular location">
    <subcellularLocation>
        <location evidence="1">Cell outer membrane</location>
        <topology evidence="1">Lipid-anchor</topology>
    </subcellularLocation>
</comment>
<evidence type="ECO:0000313" key="8">
    <source>
        <dbReference type="EMBL" id="RIA44010.1"/>
    </source>
</evidence>
<evidence type="ECO:0000256" key="1">
    <source>
        <dbReference type="ARBA" id="ARBA00004459"/>
    </source>
</evidence>
<dbReference type="InterPro" id="IPR008816">
    <property type="entry name" value="Gly_zipper_2TM_dom"/>
</dbReference>
<sequence>MLKKLKIMSLAGAAIAMGAAAMVPATPAAAQSRHHHYRGHDYDRGHNYRNYDRRDYRRHYNRRAYQRCDKGDGGTIIGAIAGGLLGHEVVGRRGDKTLGTVLGAGAGALAGRAIDRADNPRYCRR</sequence>
<dbReference type="Pfam" id="PF05433">
    <property type="entry name" value="Rick_17kDa_Anti"/>
    <property type="match status" value="1"/>
</dbReference>
<feature type="chain" id="PRO_5017380470" description="17 kDa surface antigen" evidence="6">
    <location>
        <begin position="22"/>
        <end position="125"/>
    </location>
</feature>
<evidence type="ECO:0000313" key="9">
    <source>
        <dbReference type="Proteomes" id="UP000266568"/>
    </source>
</evidence>
<dbReference type="AlphaFoldDB" id="A0A397P373"/>
<gene>
    <name evidence="8" type="ORF">DFR49_2245</name>
</gene>
<keyword evidence="6" id="KW-0732">Signal</keyword>
<dbReference type="PANTHER" id="PTHR35603">
    <property type="match status" value="1"/>
</dbReference>
<dbReference type="RefSeq" id="WP_119035778.1">
    <property type="nucleotide sequence ID" value="NZ_QXDC01000003.1"/>
</dbReference>
<proteinExistence type="inferred from homology"/>